<keyword evidence="4" id="KW-0472">Membrane</keyword>
<dbReference type="InterPro" id="IPR020449">
    <property type="entry name" value="Tscrpt_reg_AraC-type_HTH"/>
</dbReference>
<dbReference type="Pfam" id="PF12833">
    <property type="entry name" value="HTH_18"/>
    <property type="match status" value="1"/>
</dbReference>
<dbReference type="PRINTS" id="PR00032">
    <property type="entry name" value="HTHARAC"/>
</dbReference>
<evidence type="ECO:0000256" key="3">
    <source>
        <dbReference type="ARBA" id="ARBA00023163"/>
    </source>
</evidence>
<evidence type="ECO:0000313" key="6">
    <source>
        <dbReference type="EMBL" id="MCU6790834.1"/>
    </source>
</evidence>
<dbReference type="PROSITE" id="PS01124">
    <property type="entry name" value="HTH_ARAC_FAMILY_2"/>
    <property type="match status" value="1"/>
</dbReference>
<keyword evidence="4" id="KW-1133">Transmembrane helix</keyword>
<organism evidence="6 7">
    <name type="scientific">Paenibacillus baimaensis</name>
    <dbReference type="NCBI Taxonomy" id="2982185"/>
    <lineage>
        <taxon>Bacteria</taxon>
        <taxon>Bacillati</taxon>
        <taxon>Bacillota</taxon>
        <taxon>Bacilli</taxon>
        <taxon>Bacillales</taxon>
        <taxon>Paenibacillaceae</taxon>
        <taxon>Paenibacillus</taxon>
    </lineage>
</organism>
<keyword evidence="4" id="KW-0812">Transmembrane</keyword>
<sequence length="786" mass="89042">MADTKKSVISPRLYSRMKTYFFSYMLLVVLLLVGIGGYMNTSFFHTLQGVVEQSNVASLQQIRDQIDQRLVELQRMSVQISRNTKLLPYMITQGGFEAAQANQELRSYGSTSSFLLDIGVYYAQAQANKVYAASGVYDLDTFLEQIYPFEGLNQSAFERLVSDLKGPLIMPVQSIVINGTNNTDATLYLYPVPNNGTKPYEVIIYVINGAEIKKTVGGALKQFEGMAVVIDKQGQPIVSVSSEAVGSLDSAQLLAHLPDQPSASVQTVRLSEGSYSSVRLDSSVVPWSYYVVMPTEQFLNRVRHTQMIFYVTILTTLLLGIVLSYMLATHNYKPIKRLLESLRNKGTSDSYQGKDELGWISRTIEDMSIENSGLRSRLRTKSAMIKEKLLSDLLKGNVKSKADIAELLDTAGMKLGDDHFAVLLFIIDDYRRFEETNTTIIQNLLKYSIINVAEEISLEAGYGYGIDMTENNGVVVLVGMEQMVDPLHMITEVAEKTRQFFEQSFPFTVTVGVSDIFEDALAIPKYFRQSYESAQYRFMKGHNCVIQYQDLPSPTSLSQPMHEFEEQLVKALKQGSKEGAIRAIHDEMIEIRRYDLAVSFVQSICFRLFDGVVKQLEEINLPLNHEGEREKVALRAFEFETLDEFERAFVRFCGRLADDISMKKESKNFELRDKLSTYIHDNYMDGTLSLSKIAEQFSLSPSYLSRYFKNQMGIGISEYVDELRMEKAKELLQTNNWTVKEVTEQVGYADQTYFIRKFKKREGITPQQYKLLSTTGEPAGSNSDPT</sequence>
<dbReference type="PROSITE" id="PS00041">
    <property type="entry name" value="HTH_ARAC_FAMILY_1"/>
    <property type="match status" value="1"/>
</dbReference>
<dbReference type="RefSeq" id="WP_262682358.1">
    <property type="nucleotide sequence ID" value="NZ_JAOQIO010000006.1"/>
</dbReference>
<keyword evidence="7" id="KW-1185">Reference proteome</keyword>
<comment type="caution">
    <text evidence="6">The sequence shown here is derived from an EMBL/GenBank/DDBJ whole genome shotgun (WGS) entry which is preliminary data.</text>
</comment>
<evidence type="ECO:0000256" key="4">
    <source>
        <dbReference type="SAM" id="Phobius"/>
    </source>
</evidence>
<dbReference type="InterPro" id="IPR009057">
    <property type="entry name" value="Homeodomain-like_sf"/>
</dbReference>
<keyword evidence="1" id="KW-0805">Transcription regulation</keyword>
<keyword evidence="2" id="KW-0238">DNA-binding</keyword>
<evidence type="ECO:0000256" key="1">
    <source>
        <dbReference type="ARBA" id="ARBA00023015"/>
    </source>
</evidence>
<proteinExistence type="predicted"/>
<dbReference type="SMART" id="SM00342">
    <property type="entry name" value="HTH_ARAC"/>
    <property type="match status" value="1"/>
</dbReference>
<evidence type="ECO:0000313" key="7">
    <source>
        <dbReference type="Proteomes" id="UP001652445"/>
    </source>
</evidence>
<feature type="transmembrane region" description="Helical" evidence="4">
    <location>
        <begin position="307"/>
        <end position="328"/>
    </location>
</feature>
<keyword evidence="3" id="KW-0804">Transcription</keyword>
<accession>A0ABT2U877</accession>
<evidence type="ECO:0000259" key="5">
    <source>
        <dbReference type="PROSITE" id="PS01124"/>
    </source>
</evidence>
<feature type="transmembrane region" description="Helical" evidence="4">
    <location>
        <begin position="21"/>
        <end position="39"/>
    </location>
</feature>
<feature type="domain" description="HTH araC/xylS-type" evidence="5">
    <location>
        <begin position="673"/>
        <end position="772"/>
    </location>
</feature>
<reference evidence="6 7" key="1">
    <citation type="submission" date="2022-09" db="EMBL/GenBank/DDBJ databases">
        <authorList>
            <person name="Han X.L."/>
            <person name="Wang Q."/>
            <person name="Lu T."/>
        </authorList>
    </citation>
    <scope>NUCLEOTIDE SEQUENCE [LARGE SCALE GENOMIC DNA]</scope>
    <source>
        <strain evidence="6 7">WQ 127069</strain>
    </source>
</reference>
<gene>
    <name evidence="6" type="ORF">OB236_01720</name>
</gene>
<dbReference type="PANTHER" id="PTHR43280:SF10">
    <property type="entry name" value="REGULATORY PROTEIN POCR"/>
    <property type="match status" value="1"/>
</dbReference>
<evidence type="ECO:0000256" key="2">
    <source>
        <dbReference type="ARBA" id="ARBA00023125"/>
    </source>
</evidence>
<dbReference type="InterPro" id="IPR018060">
    <property type="entry name" value="HTH_AraC"/>
</dbReference>
<dbReference type="EMBL" id="JAOQIO010000006">
    <property type="protein sequence ID" value="MCU6790834.1"/>
    <property type="molecule type" value="Genomic_DNA"/>
</dbReference>
<dbReference type="PANTHER" id="PTHR43280">
    <property type="entry name" value="ARAC-FAMILY TRANSCRIPTIONAL REGULATOR"/>
    <property type="match status" value="1"/>
</dbReference>
<dbReference type="InterPro" id="IPR018062">
    <property type="entry name" value="HTH_AraC-typ_CS"/>
</dbReference>
<dbReference type="Proteomes" id="UP001652445">
    <property type="component" value="Unassembled WGS sequence"/>
</dbReference>
<dbReference type="SUPFAM" id="SSF46689">
    <property type="entry name" value="Homeodomain-like"/>
    <property type="match status" value="2"/>
</dbReference>
<dbReference type="Gene3D" id="1.10.10.60">
    <property type="entry name" value="Homeodomain-like"/>
    <property type="match status" value="2"/>
</dbReference>
<name>A0ABT2U877_9BACL</name>
<protein>
    <submittedName>
        <fullName evidence="6">AraC family transcriptional regulator</fullName>
    </submittedName>
</protein>